<dbReference type="EMBL" id="DWXZ01000043">
    <property type="protein sequence ID" value="HJB36939.1"/>
    <property type="molecule type" value="Genomic_DNA"/>
</dbReference>
<dbReference type="Gene3D" id="3.40.720.10">
    <property type="entry name" value="Alkaline Phosphatase, subunit A"/>
    <property type="match status" value="1"/>
</dbReference>
<protein>
    <submittedName>
        <fullName evidence="2">Sulfatase-like hydrolase/transferase</fullName>
    </submittedName>
</protein>
<keyword evidence="2" id="KW-0378">Hydrolase</keyword>
<dbReference type="GO" id="GO:0016787">
    <property type="term" value="F:hydrolase activity"/>
    <property type="evidence" value="ECO:0007669"/>
    <property type="project" value="UniProtKB-KW"/>
</dbReference>
<dbReference type="InterPro" id="IPR017850">
    <property type="entry name" value="Alkaline_phosphatase_core_sf"/>
</dbReference>
<dbReference type="Pfam" id="PF00884">
    <property type="entry name" value="Sulfatase"/>
    <property type="match status" value="1"/>
</dbReference>
<dbReference type="CDD" id="cd16148">
    <property type="entry name" value="sulfatase_like"/>
    <property type="match status" value="1"/>
</dbReference>
<evidence type="ECO:0000313" key="2">
    <source>
        <dbReference type="EMBL" id="HJB36939.1"/>
    </source>
</evidence>
<evidence type="ECO:0000313" key="3">
    <source>
        <dbReference type="Proteomes" id="UP000824214"/>
    </source>
</evidence>
<evidence type="ECO:0000259" key="1">
    <source>
        <dbReference type="Pfam" id="PF00884"/>
    </source>
</evidence>
<proteinExistence type="predicted"/>
<dbReference type="PANTHER" id="PTHR43751:SF3">
    <property type="entry name" value="SULFATASE N-TERMINAL DOMAIN-CONTAINING PROTEIN"/>
    <property type="match status" value="1"/>
</dbReference>
<gene>
    <name evidence="2" type="ORF">H9942_02575</name>
</gene>
<organism evidence="2 3">
    <name type="scientific">Candidatus Acutalibacter ornithocaccae</name>
    <dbReference type="NCBI Taxonomy" id="2838416"/>
    <lineage>
        <taxon>Bacteria</taxon>
        <taxon>Bacillati</taxon>
        <taxon>Bacillota</taxon>
        <taxon>Clostridia</taxon>
        <taxon>Eubacteriales</taxon>
        <taxon>Acutalibacteraceae</taxon>
        <taxon>Acutalibacter</taxon>
    </lineage>
</organism>
<reference evidence="2" key="2">
    <citation type="submission" date="2021-04" db="EMBL/GenBank/DDBJ databases">
        <authorList>
            <person name="Gilroy R."/>
        </authorList>
    </citation>
    <scope>NUCLEOTIDE SEQUENCE</scope>
    <source>
        <strain evidence="2">ChiBcolR8-3208</strain>
    </source>
</reference>
<name>A0A9D2LXC2_9FIRM</name>
<dbReference type="PANTHER" id="PTHR43751">
    <property type="entry name" value="SULFATASE"/>
    <property type="match status" value="1"/>
</dbReference>
<accession>A0A9D2LXC2</accession>
<comment type="caution">
    <text evidence="2">The sequence shown here is derived from an EMBL/GenBank/DDBJ whole genome shotgun (WGS) entry which is preliminary data.</text>
</comment>
<dbReference type="InterPro" id="IPR000917">
    <property type="entry name" value="Sulfatase_N"/>
</dbReference>
<reference evidence="2" key="1">
    <citation type="journal article" date="2021" name="PeerJ">
        <title>Extensive microbial diversity within the chicken gut microbiome revealed by metagenomics and culture.</title>
        <authorList>
            <person name="Gilroy R."/>
            <person name="Ravi A."/>
            <person name="Getino M."/>
            <person name="Pursley I."/>
            <person name="Horton D.L."/>
            <person name="Alikhan N.F."/>
            <person name="Baker D."/>
            <person name="Gharbi K."/>
            <person name="Hall N."/>
            <person name="Watson M."/>
            <person name="Adriaenssens E.M."/>
            <person name="Foster-Nyarko E."/>
            <person name="Jarju S."/>
            <person name="Secka A."/>
            <person name="Antonio M."/>
            <person name="Oren A."/>
            <person name="Chaudhuri R.R."/>
            <person name="La Ragione R."/>
            <person name="Hildebrand F."/>
            <person name="Pallen M.J."/>
        </authorList>
    </citation>
    <scope>NUCLEOTIDE SEQUENCE</scope>
    <source>
        <strain evidence="2">ChiBcolR8-3208</strain>
    </source>
</reference>
<dbReference type="AlphaFoldDB" id="A0A9D2LXC2"/>
<dbReference type="Proteomes" id="UP000824214">
    <property type="component" value="Unassembled WGS sequence"/>
</dbReference>
<sequence length="485" mass="55106">MRILFIDIDTLRPDHMGCYGYSRNTTPNMDQVCREGIRFDQYYCSDAPCLPSRASLVSGMFGIHNGAVGHGGTAADRRLTGWPRDFTDIVDDNCFHNIFRKAGMHTASVSTFPERHSSWWFNAGFNECYNVGGHGNESGEEVLPVALDWLRRNRERDNWFLHVHFWDPHTPYRAPESFGNPFAEVPLDTWIDETVLEEHKKAVGPHGINELGMYTDQIAPGYPRMPGSAQDMAGLRRVMDGYDTGILYADYLVGQLFDLLKEQGLYEDTAIFITSDHGENMGELAIYSEHGTADYPTCHIPFIMKWPGCKAGSVDSGLHYSLDLLPTMAQLLGVEPWEKWDGQSFAPAVTEGKAAGREYLVLSQMAHVCQRSARFGDWIYIRTLHDGYHLFDREMLFNVKEDPHEQRDVKALHPEVCAQGAKLILDWQEEQMLKSPSPVDPMYTVLHEGGPYHTRGHLQEYALRLEQTGRAQGAQELRRRHPNEP</sequence>
<dbReference type="SUPFAM" id="SSF53649">
    <property type="entry name" value="Alkaline phosphatase-like"/>
    <property type="match status" value="1"/>
</dbReference>
<feature type="domain" description="Sulfatase N-terminal" evidence="1">
    <location>
        <begin position="3"/>
        <end position="334"/>
    </location>
</feature>
<dbReference type="InterPro" id="IPR052701">
    <property type="entry name" value="GAG_Ulvan_Degrading_Sulfatases"/>
</dbReference>